<evidence type="ECO:0000313" key="5">
    <source>
        <dbReference type="EMBL" id="MFN2102812.1"/>
    </source>
</evidence>
<dbReference type="InterPro" id="IPR003593">
    <property type="entry name" value="AAA+_ATPase"/>
</dbReference>
<gene>
    <name evidence="5" type="ORF">ABDJ34_07855</name>
</gene>
<dbReference type="InterPro" id="IPR000641">
    <property type="entry name" value="CbxX/CfxQ"/>
</dbReference>
<comment type="caution">
    <text evidence="5">The sequence shown here is derived from an EMBL/GenBank/DDBJ whole genome shotgun (WGS) entry which is preliminary data.</text>
</comment>
<proteinExistence type="inferred from homology"/>
<keyword evidence="2" id="KW-0547">Nucleotide-binding</keyword>
<evidence type="ECO:0000256" key="3">
    <source>
        <dbReference type="ARBA" id="ARBA00022840"/>
    </source>
</evidence>
<keyword evidence="6" id="KW-1185">Reference proteome</keyword>
<dbReference type="Proteomes" id="UP001634413">
    <property type="component" value="Unassembled WGS sequence"/>
</dbReference>
<dbReference type="EMBL" id="JBDLBQ010000007">
    <property type="protein sequence ID" value="MFN2102812.1"/>
    <property type="molecule type" value="Genomic_DNA"/>
</dbReference>
<dbReference type="PANTHER" id="PTHR43392">
    <property type="entry name" value="AAA-TYPE ATPASE FAMILY PROTEIN / ANKYRIN REPEAT FAMILY PROTEIN"/>
    <property type="match status" value="1"/>
</dbReference>
<evidence type="ECO:0000256" key="1">
    <source>
        <dbReference type="ARBA" id="ARBA00010378"/>
    </source>
</evidence>
<dbReference type="SMART" id="SM00382">
    <property type="entry name" value="AAA"/>
    <property type="match status" value="1"/>
</dbReference>
<evidence type="ECO:0000313" key="6">
    <source>
        <dbReference type="Proteomes" id="UP001634413"/>
    </source>
</evidence>
<feature type="domain" description="AAA+ ATPase" evidence="4">
    <location>
        <begin position="290"/>
        <end position="406"/>
    </location>
</feature>
<dbReference type="PRINTS" id="PR00819">
    <property type="entry name" value="CBXCFQXSUPER"/>
</dbReference>
<dbReference type="Gene3D" id="3.40.50.300">
    <property type="entry name" value="P-loop containing nucleotide triphosphate hydrolases"/>
    <property type="match status" value="1"/>
</dbReference>
<organism evidence="5 6">
    <name type="scientific">Finegoldia dalianensis</name>
    <dbReference type="NCBI Taxonomy" id="3145239"/>
    <lineage>
        <taxon>Bacteria</taxon>
        <taxon>Bacillati</taxon>
        <taxon>Bacillota</taxon>
        <taxon>Tissierellia</taxon>
        <taxon>Tissierellales</taxon>
        <taxon>Peptoniphilaceae</taxon>
        <taxon>Finegoldia</taxon>
    </lineage>
</organism>
<sequence>MSVDLATELREYTKLDYKGNNCYKIRARLIRQLKEGKDIEKDNILDSERTGNGLYLKPAFLSNMAFKVNYKEINRALETDDKVQDYQAVELKVQPKYATVKAIIKGETKEDQRAINSISTYEKYNVGFNSNFDRGNSLLKLEFFDKSINENDKDIDDRVLFAIYLVPVKENLISQSKVGFFKYVKTMEFVFAMRVDFSLVSEKVENSDGIIYKTELKAVKDINQQKNKDKELEKDMTGLDIYEGSQNPEETLNSLIGLGEVKTQIETFKNRIMFQNKMKQLGNDQLTSGFNNHMIFYGEPGTGKTTVARIIAGLLYKLGITRKNRCVQVNGESLKAEYVGQTAPKVQKVIDAAVGGVLFIDEAYALNDIHYGKEAVNVLLQNMEDKKDDLVIILAGYENDMKNLMNVNPGLKSRIGYWIKFESYNANELLDIFKFSLKKKGLGLSSDCEKPLLYVLDQYHKMGKTTGVAGNARFINKMVNDIIDNHAKNCMSGVIPESGFMDIQLVDLKDYMQ</sequence>
<dbReference type="Gene3D" id="1.10.8.60">
    <property type="match status" value="1"/>
</dbReference>
<dbReference type="Pfam" id="PF00004">
    <property type="entry name" value="AAA"/>
    <property type="match status" value="1"/>
</dbReference>
<keyword evidence="3" id="KW-0067">ATP-binding</keyword>
<protein>
    <submittedName>
        <fullName evidence="5">AAA family ATPase</fullName>
    </submittedName>
</protein>
<dbReference type="InterPro" id="IPR027417">
    <property type="entry name" value="P-loop_NTPase"/>
</dbReference>
<dbReference type="InterPro" id="IPR003959">
    <property type="entry name" value="ATPase_AAA_core"/>
</dbReference>
<evidence type="ECO:0000259" key="4">
    <source>
        <dbReference type="SMART" id="SM00382"/>
    </source>
</evidence>
<reference evidence="5 6" key="1">
    <citation type="journal article" date="2024" name="Anaerobe">
        <title>The identification of Finegoldia dalianensis sp. nov., isolated from the pus of a patient with skin abscess and genomic analysis of the strains belonging to Finegoldia genus.</title>
        <authorList>
            <person name="Li Y."/>
            <person name="Wang Y."/>
            <person name="Xiao D."/>
            <person name="Wang J."/>
            <person name="Jin D."/>
        </authorList>
    </citation>
    <scope>NUCLEOTIDE SEQUENCE [LARGE SCALE GENOMIC DNA]</scope>
    <source>
        <strain evidence="5 6">LY240594</strain>
    </source>
</reference>
<accession>A0ABW9KDQ0</accession>
<dbReference type="RefSeq" id="WP_412701959.1">
    <property type="nucleotide sequence ID" value="NZ_JBDLBQ010000007.1"/>
</dbReference>
<dbReference type="SUPFAM" id="SSF52540">
    <property type="entry name" value="P-loop containing nucleoside triphosphate hydrolases"/>
    <property type="match status" value="1"/>
</dbReference>
<evidence type="ECO:0000256" key="2">
    <source>
        <dbReference type="ARBA" id="ARBA00022741"/>
    </source>
</evidence>
<comment type="similarity">
    <text evidence="1">Belongs to the CbxX/CfxQ family.</text>
</comment>
<dbReference type="InterPro" id="IPR050773">
    <property type="entry name" value="CbxX/CfxQ_RuBisCO_ESX"/>
</dbReference>
<name>A0ABW9KDQ0_9FIRM</name>
<dbReference type="PANTHER" id="PTHR43392:SF2">
    <property type="entry name" value="AAA-TYPE ATPASE FAMILY PROTEIN _ ANKYRIN REPEAT FAMILY PROTEIN"/>
    <property type="match status" value="1"/>
</dbReference>